<dbReference type="EC" id="2.1.1.172" evidence="8"/>
<dbReference type="InterPro" id="IPR002052">
    <property type="entry name" value="DNA_methylase_N6_adenine_CS"/>
</dbReference>
<dbReference type="SUPFAM" id="SSF53335">
    <property type="entry name" value="S-adenosyl-L-methionine-dependent methyltransferases"/>
    <property type="match status" value="1"/>
</dbReference>
<dbReference type="Pfam" id="PF08468">
    <property type="entry name" value="MTS_N"/>
    <property type="match status" value="1"/>
</dbReference>
<sequence>MISGAQQTLFLPFEHEIFDMPEEGASFLACGIAADRSLDASWKSVLTCLQPQRPDFLALQREGFKAVPRLEGNESFDGGLLLLGKHRGRNEAWLAEILARVKPGGTIIVSGDKKLGIDSFRKMATGIAEIEDRMSKNHAVAFWFRRPADIPDEQLAGLKPAHNLVDALYYTQPGMFSSNAVDRGSALLVPYMKDILFGNVADYGAGWGYLSAQALAHAPKLERLDLYEADYESLQAARENLKHAEKPVEFHWFDLTKEAVTGIYDTVIMNPPFHEGRATDVSLGQSFITAAARRLKTGGRLLLVANRQLPYEAVLKGSFRVVNLLKDEGGFKVIEARK</sequence>
<accession>A0A841LXD2</accession>
<name>A0A841LXD2_9HYPH</name>
<dbReference type="AlphaFoldDB" id="A0A841LXD2"/>
<protein>
    <submittedName>
        <fullName evidence="8">16S rRNA (Guanine1207-N2)-methyltransferase</fullName>
        <ecNumber evidence="8">2.1.1.172</ecNumber>
    </submittedName>
</protein>
<dbReference type="PANTHER" id="PTHR47816:SF4">
    <property type="entry name" value="RIBOSOMAL RNA SMALL SUBUNIT METHYLTRANSFERASE C"/>
    <property type="match status" value="1"/>
</dbReference>
<keyword evidence="3 8" id="KW-0489">Methyltransferase</keyword>
<dbReference type="InterPro" id="IPR013675">
    <property type="entry name" value="Mtase_sm_N"/>
</dbReference>
<keyword evidence="1" id="KW-0963">Cytoplasm</keyword>
<evidence type="ECO:0000256" key="4">
    <source>
        <dbReference type="ARBA" id="ARBA00022679"/>
    </source>
</evidence>
<evidence type="ECO:0000256" key="2">
    <source>
        <dbReference type="ARBA" id="ARBA00022552"/>
    </source>
</evidence>
<dbReference type="InterPro" id="IPR046977">
    <property type="entry name" value="RsmC/RlmG"/>
</dbReference>
<dbReference type="Proteomes" id="UP000555393">
    <property type="component" value="Unassembled WGS sequence"/>
</dbReference>
<organism evidence="8 9">
    <name type="scientific">Paenochrobactrum gallinarii</name>
    <dbReference type="NCBI Taxonomy" id="643673"/>
    <lineage>
        <taxon>Bacteria</taxon>
        <taxon>Pseudomonadati</taxon>
        <taxon>Pseudomonadota</taxon>
        <taxon>Alphaproteobacteria</taxon>
        <taxon>Hyphomicrobiales</taxon>
        <taxon>Brucellaceae</taxon>
        <taxon>Paenochrobactrum</taxon>
    </lineage>
</organism>
<keyword evidence="9" id="KW-1185">Reference proteome</keyword>
<evidence type="ECO:0000259" key="7">
    <source>
        <dbReference type="Pfam" id="PF08468"/>
    </source>
</evidence>
<evidence type="ECO:0000259" key="6">
    <source>
        <dbReference type="Pfam" id="PF05175"/>
    </source>
</evidence>
<dbReference type="Pfam" id="PF05175">
    <property type="entry name" value="MTS"/>
    <property type="match status" value="1"/>
</dbReference>
<reference evidence="8 9" key="1">
    <citation type="submission" date="2020-08" db="EMBL/GenBank/DDBJ databases">
        <title>Genomic Encyclopedia of Type Strains, Phase IV (KMG-IV): sequencing the most valuable type-strain genomes for metagenomic binning, comparative biology and taxonomic classification.</title>
        <authorList>
            <person name="Goeker M."/>
        </authorList>
    </citation>
    <scope>NUCLEOTIDE SEQUENCE [LARGE SCALE GENOMIC DNA]</scope>
    <source>
        <strain evidence="8 9">DSM 22336</strain>
    </source>
</reference>
<keyword evidence="4 8" id="KW-0808">Transferase</keyword>
<evidence type="ECO:0000313" key="8">
    <source>
        <dbReference type="EMBL" id="MBB6261157.1"/>
    </source>
</evidence>
<dbReference type="PROSITE" id="PS00092">
    <property type="entry name" value="N6_MTASE"/>
    <property type="match status" value="1"/>
</dbReference>
<evidence type="ECO:0000313" key="9">
    <source>
        <dbReference type="Proteomes" id="UP000555393"/>
    </source>
</evidence>
<dbReference type="RefSeq" id="WP_184222248.1">
    <property type="nucleotide sequence ID" value="NZ_JACIIU010000006.1"/>
</dbReference>
<dbReference type="GO" id="GO:0052914">
    <property type="term" value="F:16S rRNA (guanine(1207)-N(2))-methyltransferase activity"/>
    <property type="evidence" value="ECO:0007669"/>
    <property type="project" value="UniProtKB-EC"/>
</dbReference>
<evidence type="ECO:0000256" key="1">
    <source>
        <dbReference type="ARBA" id="ARBA00022490"/>
    </source>
</evidence>
<evidence type="ECO:0000256" key="3">
    <source>
        <dbReference type="ARBA" id="ARBA00022603"/>
    </source>
</evidence>
<dbReference type="EMBL" id="JACIIU010000006">
    <property type="protein sequence ID" value="MBB6261157.1"/>
    <property type="molecule type" value="Genomic_DNA"/>
</dbReference>
<dbReference type="CDD" id="cd02440">
    <property type="entry name" value="AdoMet_MTases"/>
    <property type="match status" value="1"/>
</dbReference>
<dbReference type="Gene3D" id="3.40.50.150">
    <property type="entry name" value="Vaccinia Virus protein VP39"/>
    <property type="match status" value="2"/>
</dbReference>
<comment type="caution">
    <text evidence="8">The sequence shown here is derived from an EMBL/GenBank/DDBJ whole genome shotgun (WGS) entry which is preliminary data.</text>
</comment>
<proteinExistence type="predicted"/>
<dbReference type="GO" id="GO:0003676">
    <property type="term" value="F:nucleic acid binding"/>
    <property type="evidence" value="ECO:0007669"/>
    <property type="project" value="InterPro"/>
</dbReference>
<feature type="domain" description="Methyltransferase small" evidence="6">
    <location>
        <begin position="170"/>
        <end position="334"/>
    </location>
</feature>
<gene>
    <name evidence="8" type="ORF">FHS77_001707</name>
</gene>
<evidence type="ECO:0000256" key="5">
    <source>
        <dbReference type="ARBA" id="ARBA00022691"/>
    </source>
</evidence>
<feature type="domain" description="Methyltransferase small N-terminal" evidence="7">
    <location>
        <begin position="70"/>
        <end position="143"/>
    </location>
</feature>
<dbReference type="PANTHER" id="PTHR47816">
    <property type="entry name" value="RIBOSOMAL RNA SMALL SUBUNIT METHYLTRANSFERASE C"/>
    <property type="match status" value="1"/>
</dbReference>
<keyword evidence="5" id="KW-0949">S-adenosyl-L-methionine</keyword>
<dbReference type="InterPro" id="IPR029063">
    <property type="entry name" value="SAM-dependent_MTases_sf"/>
</dbReference>
<dbReference type="InterPro" id="IPR007848">
    <property type="entry name" value="Small_mtfrase_dom"/>
</dbReference>
<keyword evidence="2" id="KW-0698">rRNA processing</keyword>